<evidence type="ECO:0000259" key="2">
    <source>
        <dbReference type="Pfam" id="PF24883"/>
    </source>
</evidence>
<dbReference type="GO" id="GO:0005524">
    <property type="term" value="F:ATP binding"/>
    <property type="evidence" value="ECO:0007669"/>
    <property type="project" value="UniProtKB-KW"/>
</dbReference>
<dbReference type="Gene3D" id="3.40.50.300">
    <property type="entry name" value="P-loop containing nucleotide triphosphate hydrolases"/>
    <property type="match status" value="1"/>
</dbReference>
<feature type="domain" description="Nephrocystin 3-like N-terminal" evidence="2">
    <location>
        <begin position="288"/>
        <end position="393"/>
    </location>
</feature>
<dbReference type="Proteomes" id="UP000800303">
    <property type="component" value="Unassembled WGS sequence"/>
</dbReference>
<keyword evidence="4" id="KW-1185">Reference proteome</keyword>
<dbReference type="InterPro" id="IPR027417">
    <property type="entry name" value="P-loop_NTPase"/>
</dbReference>
<reference evidence="3 4" key="1">
    <citation type="submission" date="2020-01" db="EMBL/GenBank/DDBJ databases">
        <title>Polyphasic characterisation and genomic insights into a novel alkali tolerant bacterium VR-M41.</title>
        <authorList>
            <person name="Vemuluri V.R."/>
        </authorList>
    </citation>
    <scope>NUCLEOTIDE SEQUENCE [LARGE SCALE GENOMIC DNA]</scope>
    <source>
        <strain evidence="3 4">VR-M41</strain>
    </source>
</reference>
<evidence type="ECO:0000313" key="3">
    <source>
        <dbReference type="EMBL" id="NGZ76909.1"/>
    </source>
</evidence>
<proteinExistence type="predicted"/>
<dbReference type="Pfam" id="PF24883">
    <property type="entry name" value="NPHP3_N"/>
    <property type="match status" value="1"/>
</dbReference>
<keyword evidence="3" id="KW-0067">ATP-binding</keyword>
<dbReference type="EMBL" id="JAAFGS010000006">
    <property type="protein sequence ID" value="NGZ76909.1"/>
    <property type="molecule type" value="Genomic_DNA"/>
</dbReference>
<sequence>MSLGLAHKGYEYQDLLSGLFIIENVLNDVDAVVKIDKKESENDKFDDFTLVSLNNISKKQIKYSDDKIIGKADFSTANYDLALDTLFKSWQESNRLGKTEFRICLAWEYIESDEELDFLYEVECDNFYKDEKVKFLKFNVDLIWERDQQPKSTWRRLRSKSENINRDEFVLFLEDVIVEVNLPKASNDIANPDALEKIVFSKLRQFGVGKYPNHHKKIEDVLLNLTHIVKNARSTGEEIRLNNIVYKLGLKNNYGNINQKFYIDEELNVVDEYKFENFNNIIYSNKKTIILGEPGSGKSWFIQNYIKYLNSKKIKVIQHYCYTGMDDVFEKERITIDIFLANLVNDILISFPELIELKKTKYGVDVEELQNLFDSISEDTVLIIDGLDHIGRIYNFHKAIMKKIETEIIQVLSNFVFTEKLHVVLASQPATDVIELTKQGYETYNIVPWNIHDVQKFLIKNNMTDSSLNKEITLSQILLDKSKGNPLYLKYLMQELERKKLSYISLEFLQKFPQYDNNLTSYYEYLLSLVPNSQKVPQVLAGAPFHLTKKELVEITHLGDYVEESIDLIQSILKQNKCNSGYTIYHESFRRYIIETLEKKNVNVQRLIYDELIEWLIRNGFYNVRKSYLYLFTLLFESMRYDEILKYCNKEFVVDSLFYGNNIESIKKNFEILIKAACSKHDYEELIKCTELSNMIYSLEYSFDENSELYYEVLGLVNGFPRLKNILLYEDQMALNLSQGLKVCYLCSKNNNIPDWEPYIKELRNQKDRGYDSDLNEKELYRYFICACLDLGWDMEERLSKIRKSSLEEQRHIVIEEYNRRNEIDKLIDIIKSMSKNENWNKSLAFFFHEDYEVDLSNITQIFDTLRNVDSYSEESISAVSFYVKHIKRINQLHAKELSLFLEEIKNRNWFFNWFIYIAEMDRALNELENVEFEKNIINAFKWLTYDTEPFKGTPRTCDLYKYEEIIYKSIKEPIIFIKTEKTWNEVLNILKIMSAETTTFLQGSAGGPLPTYKLLNIVTSIANQDNFEIITTMINEIINEEDKYRFYSYLADYSFKNAAILAKAGHLGSSKEAFKKGIVYMLSYSFRKDRTLSHLLDSVSSTYSLDKELGLNNILKLKPLADAVVRHTDGKSTKTYQLEWFKLLVDSDIELALTFLRKELTQNFNYWILEDCMEYLLISSNSTLSPRIENVLFKTFPKVITENFISAYLTNIECLLEENSESIAERSFKELMSRFDSYDQTEYVSEGLVNRLNSFCKRFEVHWNKKISVKKQKTFYPSVDTLRKEIVRRSFTEFSFAELIEYIKEYGISREDSLSVYYYLSQKLDGELDDEKRAFLSGLVYICFNRTSTDSTCNQLIEIVDNLSLDYEKMALLYMLMFLRHNDGWYRRFTQTKFFNKAHKYDSNEAEKTFFEFIYHNFFEVDYSLAVGGEIINGLSTINYDSNLVFKHWNNLYEIINFRLSGQLEYDWKEVKREKEEFDVHEKMFLLLLSRLKYGEANRFKSITSELDDLLKDKMLRFKFVKPFTQFVFEKDKYTDYALCLLLVVVQKRYEFKEIVEFKLESIFEEIYPTQNPTINFLIRSIIQMKHQETYCEYEIDTLIIDERTSYFLDLVEKNDKRISFFGECGINVGKVIEAYVNEIQDEKFVDEKREILYNRVYNVLIPNVYFYDVLTKYLGIEVEKYLRALAGTPFYEPYEISLYSAILDNIPMLISQHTSLGPRPDDLLLPQFVEEGYEEVEMNDWVRVGYIEKWYNKMNKFKSDPVSNIDTITIVSGVGFDGETYIVPFMKLDEYEYFEETEYNNINLLQYHDFKTFLTTNFSLVDDPYLNYDTKQLLGVIPEILQYLSVRMIDSGRGIIGCTKEGEEVIRYSRWENCYIDDSDCLPYLIGSQLLMKKKTFEELCYISPVKPLCYTTKII</sequence>
<keyword evidence="1" id="KW-0677">Repeat</keyword>
<name>A0ABX0FA41_9BACL</name>
<accession>A0ABX0FA41</accession>
<keyword evidence="3" id="KW-0547">Nucleotide-binding</keyword>
<dbReference type="SUPFAM" id="SSF52540">
    <property type="entry name" value="P-loop containing nucleoside triphosphate hydrolases"/>
    <property type="match status" value="1"/>
</dbReference>
<evidence type="ECO:0000256" key="1">
    <source>
        <dbReference type="ARBA" id="ARBA00022737"/>
    </source>
</evidence>
<dbReference type="RefSeq" id="WP_166276294.1">
    <property type="nucleotide sequence ID" value="NZ_JAAFGS010000006.1"/>
</dbReference>
<evidence type="ECO:0000313" key="4">
    <source>
        <dbReference type="Proteomes" id="UP000800303"/>
    </source>
</evidence>
<gene>
    <name evidence="3" type="ORF">GYN08_16500</name>
</gene>
<protein>
    <submittedName>
        <fullName evidence="3">ATP-binding protein</fullName>
    </submittedName>
</protein>
<dbReference type="InterPro" id="IPR056884">
    <property type="entry name" value="NPHP3-like_N"/>
</dbReference>
<comment type="caution">
    <text evidence="3">The sequence shown here is derived from an EMBL/GenBank/DDBJ whole genome shotgun (WGS) entry which is preliminary data.</text>
</comment>
<organism evidence="3 4">
    <name type="scientific">Saccharibacillus alkalitolerans</name>
    <dbReference type="NCBI Taxonomy" id="2705290"/>
    <lineage>
        <taxon>Bacteria</taxon>
        <taxon>Bacillati</taxon>
        <taxon>Bacillota</taxon>
        <taxon>Bacilli</taxon>
        <taxon>Bacillales</taxon>
        <taxon>Paenibacillaceae</taxon>
        <taxon>Saccharibacillus</taxon>
    </lineage>
</organism>